<evidence type="ECO:0000313" key="2">
    <source>
        <dbReference type="EMBL" id="VGM04073.1"/>
    </source>
</evidence>
<feature type="transmembrane region" description="Helical" evidence="1">
    <location>
        <begin position="354"/>
        <end position="371"/>
    </location>
</feature>
<proteinExistence type="predicted"/>
<accession>A0A486D8A7</accession>
<name>A0A486D8A7_KLEPN</name>
<feature type="transmembrane region" description="Helical" evidence="1">
    <location>
        <begin position="303"/>
        <end position="321"/>
    </location>
</feature>
<protein>
    <submittedName>
        <fullName evidence="2">Uncharacterized protein</fullName>
    </submittedName>
</protein>
<gene>
    <name evidence="2" type="ORF">SAMEA4873656_02109</name>
</gene>
<feature type="transmembrane region" description="Helical" evidence="1">
    <location>
        <begin position="217"/>
        <end position="238"/>
    </location>
</feature>
<feature type="transmembrane region" description="Helical" evidence="1">
    <location>
        <begin position="7"/>
        <end position="29"/>
    </location>
</feature>
<reference evidence="2" key="1">
    <citation type="submission" date="2019-03" db="EMBL/GenBank/DDBJ databases">
        <authorList>
            <consortium name="Pathogen Informatics"/>
        </authorList>
    </citation>
    <scope>NUCLEOTIDE SEQUENCE</scope>
    <source>
        <strain evidence="2">5012STDY7626466</strain>
    </source>
</reference>
<organism evidence="2">
    <name type="scientific">Klebsiella pneumoniae</name>
    <dbReference type="NCBI Taxonomy" id="573"/>
    <lineage>
        <taxon>Bacteria</taxon>
        <taxon>Pseudomonadati</taxon>
        <taxon>Pseudomonadota</taxon>
        <taxon>Gammaproteobacteria</taxon>
        <taxon>Enterobacterales</taxon>
        <taxon>Enterobacteriaceae</taxon>
        <taxon>Klebsiella/Raoultella group</taxon>
        <taxon>Klebsiella</taxon>
        <taxon>Klebsiella pneumoniae complex</taxon>
    </lineage>
</organism>
<sequence>MQKTMLILVYMLFLIPKVNLITIGGFYAGIRADDVIILFIGMCFFSKFLFTKTINIERTFATFIFIMLVGNIVCGILFAQGSILFPLRFIEYSIFFYLGRYLYNDSSERLSNLIGAVFWVNVAISVLQVVGVVGGFTVMGYKPNVSDRIIGMTSGPWELGVLMNFTSAFYLIYGKNSLKRYIPYVLASVIILLTGSRMSFVAQLVIIAVFIIKQGSFIQFLKKALIAVPLVFAMFIYVENSSVSSRSENLFNSDNITSLASLYEQTNVTYGNPDWHMVDTMAGDDVDLSWAMRVMKWLYAIKLFFKNPMFFVTGVGAGTFGNALDGGWLRLLLECGIFGFYAFLVFLKKVKNSSPMMLLFTIALGVNMLMIDVYMSYKIMTLYLFFAGYMLTWKKQQNEENHNIVFTARAT</sequence>
<feature type="transmembrane region" description="Helical" evidence="1">
    <location>
        <begin position="185"/>
        <end position="211"/>
    </location>
</feature>
<dbReference type="AlphaFoldDB" id="A0A486D8A7"/>
<feature type="transmembrane region" description="Helical" evidence="1">
    <location>
        <begin position="85"/>
        <end position="103"/>
    </location>
</feature>
<feature type="transmembrane region" description="Helical" evidence="1">
    <location>
        <begin position="35"/>
        <end position="51"/>
    </location>
</feature>
<feature type="transmembrane region" description="Helical" evidence="1">
    <location>
        <begin position="156"/>
        <end position="173"/>
    </location>
</feature>
<dbReference type="EMBL" id="CAAHCZ010000002">
    <property type="protein sequence ID" value="VGM04073.1"/>
    <property type="molecule type" value="Genomic_DNA"/>
</dbReference>
<keyword evidence="1" id="KW-0812">Transmembrane</keyword>
<feature type="transmembrane region" description="Helical" evidence="1">
    <location>
        <begin position="110"/>
        <end position="136"/>
    </location>
</feature>
<keyword evidence="1" id="KW-1133">Transmembrane helix</keyword>
<evidence type="ECO:0000256" key="1">
    <source>
        <dbReference type="SAM" id="Phobius"/>
    </source>
</evidence>
<keyword evidence="1" id="KW-0472">Membrane</keyword>
<feature type="transmembrane region" description="Helical" evidence="1">
    <location>
        <begin position="327"/>
        <end position="347"/>
    </location>
</feature>
<feature type="transmembrane region" description="Helical" evidence="1">
    <location>
        <begin position="60"/>
        <end position="79"/>
    </location>
</feature>